<organism evidence="2 3">
    <name type="scientific">Williamwhitmania taraxaci</name>
    <dbReference type="NCBI Taxonomy" id="1640674"/>
    <lineage>
        <taxon>Bacteria</taxon>
        <taxon>Pseudomonadati</taxon>
        <taxon>Bacteroidota</taxon>
        <taxon>Bacteroidia</taxon>
        <taxon>Bacteroidales</taxon>
        <taxon>Williamwhitmaniaceae</taxon>
        <taxon>Williamwhitmania</taxon>
    </lineage>
</organism>
<feature type="transmembrane region" description="Helical" evidence="1">
    <location>
        <begin position="84"/>
        <end position="106"/>
    </location>
</feature>
<feature type="transmembrane region" description="Helical" evidence="1">
    <location>
        <begin position="134"/>
        <end position="151"/>
    </location>
</feature>
<dbReference type="EMBL" id="FMYP01000002">
    <property type="protein sequence ID" value="SDB83428.1"/>
    <property type="molecule type" value="Genomic_DNA"/>
</dbReference>
<keyword evidence="1" id="KW-1133">Transmembrane helix</keyword>
<protein>
    <recommendedName>
        <fullName evidence="4">DUF4293 domain-containing protein</fullName>
    </recommendedName>
</protein>
<dbReference type="InterPro" id="IPR025635">
    <property type="entry name" value="DUF4293"/>
</dbReference>
<evidence type="ECO:0000313" key="2">
    <source>
        <dbReference type="EMBL" id="SDB83428.1"/>
    </source>
</evidence>
<keyword evidence="1" id="KW-0472">Membrane</keyword>
<evidence type="ECO:0008006" key="4">
    <source>
        <dbReference type="Google" id="ProtNLM"/>
    </source>
</evidence>
<proteinExistence type="predicted"/>
<reference evidence="2 3" key="1">
    <citation type="submission" date="2016-09" db="EMBL/GenBank/DDBJ databases">
        <authorList>
            <person name="Capua I."/>
            <person name="De Benedictis P."/>
            <person name="Joannis T."/>
            <person name="Lombin L.H."/>
            <person name="Cattoli G."/>
        </authorList>
    </citation>
    <scope>NUCLEOTIDE SEQUENCE [LARGE SCALE GENOMIC DNA]</scope>
    <source>
        <strain evidence="2 3">A7P-90m</strain>
    </source>
</reference>
<name>A0A1G6GN95_9BACT</name>
<dbReference type="RefSeq" id="WP_170829959.1">
    <property type="nucleotide sequence ID" value="NZ_FMYP01000002.1"/>
</dbReference>
<dbReference type="Proteomes" id="UP000199452">
    <property type="component" value="Unassembled WGS sequence"/>
</dbReference>
<dbReference type="STRING" id="1640674.SAMN05216323_100288"/>
<gene>
    <name evidence="2" type="ORF">SAMN05216323_100288</name>
</gene>
<evidence type="ECO:0000256" key="1">
    <source>
        <dbReference type="SAM" id="Phobius"/>
    </source>
</evidence>
<keyword evidence="3" id="KW-1185">Reference proteome</keyword>
<keyword evidence="1" id="KW-0812">Transmembrane</keyword>
<feature type="transmembrane region" description="Helical" evidence="1">
    <location>
        <begin position="57"/>
        <end position="77"/>
    </location>
</feature>
<sequence>MIQRIQTLYLAGATILLLFWFFSPLATFFVGGQEFSFGIMGFSTHSNSAESISIRTWPLLLLTALTTFISVGTIFLYKRRMIQIRLCIFNFVALIGLVGLLAYFVLQVKNAFENAAQNSPTAIAVASKFSYVDVFPLVAALLTFMALRRIASDEAMVRSMDRLR</sequence>
<dbReference type="AlphaFoldDB" id="A0A1G6GN95"/>
<feature type="transmembrane region" description="Helical" evidence="1">
    <location>
        <begin position="7"/>
        <end position="30"/>
    </location>
</feature>
<accession>A0A1G6GN95</accession>
<evidence type="ECO:0000313" key="3">
    <source>
        <dbReference type="Proteomes" id="UP000199452"/>
    </source>
</evidence>
<dbReference type="Pfam" id="PF14126">
    <property type="entry name" value="DUF4293"/>
    <property type="match status" value="1"/>
</dbReference>